<dbReference type="InterPro" id="IPR025634">
    <property type="entry name" value="DUF4292"/>
</dbReference>
<gene>
    <name evidence="1" type="ORF">SBA1_100117</name>
</gene>
<accession>A0A2U3JWJ5</accession>
<evidence type="ECO:0000313" key="1">
    <source>
        <dbReference type="EMBL" id="SPF31698.1"/>
    </source>
</evidence>
<sequence>MMRRNALLRALVLFAAVLPATGCLFRTRPVEEKYSKAPLKESSQQGLIDILNQQAATLRSLKATVDIDTSVGGVKKGHYTDYKEIRGYVLARQPGSLHFIGLMPIVRTTAFDMVSDGEQFKLWIPSKNRFVVGRNQMPTQNAAQPLENLRPQNIYDALLIPPIDSDLAVMEKSYETLHDAKGYPILQDDYELLVIRKKGEKEGVLSRKIVFSRTDLKPHRQIIYEEDGKVATDARYAEYKDYDGVSYPSRIEIRRPQEEYDITLNMIKVEINHPLSDDQFVLAQPAGAEVVHLDHAQSSLAAPPGSNRR</sequence>
<proteinExistence type="predicted"/>
<dbReference type="Proteomes" id="UP000238701">
    <property type="component" value="Unassembled WGS sequence"/>
</dbReference>
<evidence type="ECO:0000313" key="2">
    <source>
        <dbReference type="Proteomes" id="UP000238701"/>
    </source>
</evidence>
<organism evidence="1 2">
    <name type="scientific">Candidatus Sulfotelmatobacter kueseliae</name>
    <dbReference type="NCBI Taxonomy" id="2042962"/>
    <lineage>
        <taxon>Bacteria</taxon>
        <taxon>Pseudomonadati</taxon>
        <taxon>Acidobacteriota</taxon>
        <taxon>Terriglobia</taxon>
        <taxon>Terriglobales</taxon>
        <taxon>Candidatus Korobacteraceae</taxon>
        <taxon>Candidatus Sulfotelmatobacter</taxon>
    </lineage>
</organism>
<evidence type="ECO:0008006" key="3">
    <source>
        <dbReference type="Google" id="ProtNLM"/>
    </source>
</evidence>
<reference evidence="2" key="1">
    <citation type="submission" date="2018-02" db="EMBL/GenBank/DDBJ databases">
        <authorList>
            <person name="Hausmann B."/>
        </authorList>
    </citation>
    <scope>NUCLEOTIDE SEQUENCE [LARGE SCALE GENOMIC DNA]</scope>
    <source>
        <strain evidence="2">Peat soil MAG SbA1</strain>
    </source>
</reference>
<dbReference type="EMBL" id="OMOD01000002">
    <property type="protein sequence ID" value="SPF31698.1"/>
    <property type="molecule type" value="Genomic_DNA"/>
</dbReference>
<dbReference type="AlphaFoldDB" id="A0A2U3JWJ5"/>
<dbReference type="Pfam" id="PF14125">
    <property type="entry name" value="DUF4292"/>
    <property type="match status" value="1"/>
</dbReference>
<name>A0A2U3JWJ5_9BACT</name>
<protein>
    <recommendedName>
        <fullName evidence="3">DUF4292 domain-containing protein</fullName>
    </recommendedName>
</protein>
<dbReference type="Gene3D" id="2.50.20.10">
    <property type="entry name" value="Lipoprotein localisation LolA/LolB/LppX"/>
    <property type="match status" value="1"/>
</dbReference>